<evidence type="ECO:0000313" key="1">
    <source>
        <dbReference type="EMBL" id="CAA3000319.1"/>
    </source>
</evidence>
<dbReference type="PANTHER" id="PTHR45947">
    <property type="entry name" value="SULFOQUINOVOSYL TRANSFERASE SQD2"/>
    <property type="match status" value="1"/>
</dbReference>
<dbReference type="OrthoDB" id="443318at2759"/>
<dbReference type="GO" id="GO:0046510">
    <property type="term" value="F:UDP-sulfoquinovose:DAG sulfoquinovosyltransferase activity"/>
    <property type="evidence" value="ECO:0007669"/>
    <property type="project" value="TreeGrafter"/>
</dbReference>
<dbReference type="GO" id="GO:0009941">
    <property type="term" value="C:chloroplast envelope"/>
    <property type="evidence" value="ECO:0007669"/>
    <property type="project" value="TreeGrafter"/>
</dbReference>
<dbReference type="SUPFAM" id="SSF53756">
    <property type="entry name" value="UDP-Glycosyltransferase/glycogen phosphorylase"/>
    <property type="match status" value="1"/>
</dbReference>
<keyword evidence="2" id="KW-1185">Reference proteome</keyword>
<comment type="caution">
    <text evidence="1">The sequence shown here is derived from an EMBL/GenBank/DDBJ whole genome shotgun (WGS) entry which is preliminary data.</text>
</comment>
<protein>
    <recommendedName>
        <fullName evidence="3">Glycosyl transferase family 1 domain-containing protein</fullName>
    </recommendedName>
</protein>
<sequence length="126" mass="13758">MPAVFTGMLQGEELSQAYASGGIFVMPSESPTLGLVVLETKSSGLPVVVTRVGGIPDMIPEEQQGKTGYLFNPGDFEKLLGKQHVSKWRSMTGGQTHRRYVMNNIMMQFGSCERREPVLTAIPVVV</sequence>
<dbReference type="EMBL" id="CACTIH010005684">
    <property type="protein sequence ID" value="CAA3000319.1"/>
    <property type="molecule type" value="Genomic_DNA"/>
</dbReference>
<dbReference type="GO" id="GO:0046506">
    <property type="term" value="P:sulfolipid biosynthetic process"/>
    <property type="evidence" value="ECO:0007669"/>
    <property type="project" value="TreeGrafter"/>
</dbReference>
<dbReference type="Pfam" id="PF13692">
    <property type="entry name" value="Glyco_trans_1_4"/>
    <property type="match status" value="1"/>
</dbReference>
<evidence type="ECO:0000313" key="2">
    <source>
        <dbReference type="Proteomes" id="UP000594638"/>
    </source>
</evidence>
<reference evidence="1 2" key="1">
    <citation type="submission" date="2019-12" db="EMBL/GenBank/DDBJ databases">
        <authorList>
            <person name="Alioto T."/>
            <person name="Alioto T."/>
            <person name="Gomez Garrido J."/>
        </authorList>
    </citation>
    <scope>NUCLEOTIDE SEQUENCE [LARGE SCALE GENOMIC DNA]</scope>
</reference>
<dbReference type="AlphaFoldDB" id="A0A8S0T7Z6"/>
<name>A0A8S0T7Z6_OLEEU</name>
<proteinExistence type="predicted"/>
<dbReference type="InterPro" id="IPR050194">
    <property type="entry name" value="Glycosyltransferase_grp1"/>
</dbReference>
<organism evidence="1 2">
    <name type="scientific">Olea europaea subsp. europaea</name>
    <dbReference type="NCBI Taxonomy" id="158383"/>
    <lineage>
        <taxon>Eukaryota</taxon>
        <taxon>Viridiplantae</taxon>
        <taxon>Streptophyta</taxon>
        <taxon>Embryophyta</taxon>
        <taxon>Tracheophyta</taxon>
        <taxon>Spermatophyta</taxon>
        <taxon>Magnoliopsida</taxon>
        <taxon>eudicotyledons</taxon>
        <taxon>Gunneridae</taxon>
        <taxon>Pentapetalae</taxon>
        <taxon>asterids</taxon>
        <taxon>lamiids</taxon>
        <taxon>Lamiales</taxon>
        <taxon>Oleaceae</taxon>
        <taxon>Oleeae</taxon>
        <taxon>Olea</taxon>
    </lineage>
</organism>
<gene>
    <name evidence="1" type="ORF">OLEA9_A075723</name>
</gene>
<dbReference type="Proteomes" id="UP000594638">
    <property type="component" value="Unassembled WGS sequence"/>
</dbReference>
<dbReference type="Gramene" id="OE9A075723T1">
    <property type="protein sequence ID" value="OE9A075723C1"/>
    <property type="gene ID" value="OE9A075723"/>
</dbReference>
<evidence type="ECO:0008006" key="3">
    <source>
        <dbReference type="Google" id="ProtNLM"/>
    </source>
</evidence>
<dbReference type="PANTHER" id="PTHR45947:SF3">
    <property type="entry name" value="SULFOQUINOVOSYL TRANSFERASE SQD2"/>
    <property type="match status" value="1"/>
</dbReference>
<accession>A0A8S0T7Z6</accession>
<dbReference type="GO" id="GO:0016020">
    <property type="term" value="C:membrane"/>
    <property type="evidence" value="ECO:0007669"/>
    <property type="project" value="GOC"/>
</dbReference>
<dbReference type="GO" id="GO:0009247">
    <property type="term" value="P:glycolipid biosynthetic process"/>
    <property type="evidence" value="ECO:0007669"/>
    <property type="project" value="TreeGrafter"/>
</dbReference>
<dbReference type="Gene3D" id="3.40.50.2000">
    <property type="entry name" value="Glycogen Phosphorylase B"/>
    <property type="match status" value="1"/>
</dbReference>